<reference evidence="1 2" key="1">
    <citation type="submission" date="2017-06" db="EMBL/GenBank/DDBJ databases">
        <authorList>
            <person name="Kim H.J."/>
            <person name="Triplett B.A."/>
        </authorList>
    </citation>
    <scope>NUCLEOTIDE SEQUENCE [LARGE SCALE GENOMIC DNA]</scope>
</reference>
<dbReference type="Proteomes" id="UP000222678">
    <property type="component" value="Genome"/>
</dbReference>
<dbReference type="RefSeq" id="YP_010660300.1">
    <property type="nucleotide sequence ID" value="NC_070876.1"/>
</dbReference>
<organism evidence="1 2">
    <name type="scientific">Agrobacterium phage Atu_ph08</name>
    <dbReference type="NCBI Taxonomy" id="2024265"/>
    <lineage>
        <taxon>Viruses</taxon>
        <taxon>Duplodnaviria</taxon>
        <taxon>Heunggongvirae</taxon>
        <taxon>Uroviricota</taxon>
        <taxon>Caudoviricetes</taxon>
        <taxon>Roslyckyvirus</taxon>
        <taxon>Roslyckyvirus ph08</taxon>
    </lineage>
</organism>
<evidence type="ECO:0000313" key="2">
    <source>
        <dbReference type="Proteomes" id="UP000222678"/>
    </source>
</evidence>
<dbReference type="KEGG" id="vg:77936295"/>
<accession>A0A2L0V110</accession>
<proteinExistence type="predicted"/>
<protein>
    <submittedName>
        <fullName evidence="1">Uncharacterized protein</fullName>
    </submittedName>
</protein>
<keyword evidence="2" id="KW-1185">Reference proteome</keyword>
<sequence>MGPAGQKGAAMTSKLQQAVADLMQNEIEQFAAWCAKEWTITPELFKSDNVFDTKPEGYREGYNAALESLSLALEMYLESKP</sequence>
<name>A0A2L0V110_9CAUD</name>
<evidence type="ECO:0000313" key="1">
    <source>
        <dbReference type="EMBL" id="AUZ95460.1"/>
    </source>
</evidence>
<dbReference type="GeneID" id="77936295"/>
<dbReference type="EMBL" id="MF403009">
    <property type="protein sequence ID" value="AUZ95460.1"/>
    <property type="molecule type" value="Genomic_DNA"/>
</dbReference>